<dbReference type="AlphaFoldDB" id="A0A0M0JH75"/>
<dbReference type="PANTHER" id="PTHR42715:SF12">
    <property type="entry name" value="BETA-GLUCOSIDASE G-RELATED"/>
    <property type="match status" value="1"/>
</dbReference>
<keyword evidence="9" id="KW-1015">Disulfide bond</keyword>
<name>A0A0M0JH75_9EUKA</name>
<dbReference type="GO" id="GO:0008422">
    <property type="term" value="F:beta-glucosidase activity"/>
    <property type="evidence" value="ECO:0007669"/>
    <property type="project" value="UniProtKB-EC"/>
</dbReference>
<dbReference type="EMBL" id="JWZX01002910">
    <property type="protein sequence ID" value="KOO25934.1"/>
    <property type="molecule type" value="Genomic_DNA"/>
</dbReference>
<dbReference type="Proteomes" id="UP000037460">
    <property type="component" value="Unassembled WGS sequence"/>
</dbReference>
<dbReference type="InterPro" id="IPR036962">
    <property type="entry name" value="Glyco_hydro_3_N_sf"/>
</dbReference>
<dbReference type="InterPro" id="IPR026891">
    <property type="entry name" value="Fn3-like"/>
</dbReference>
<evidence type="ECO:0000313" key="18">
    <source>
        <dbReference type="Proteomes" id="UP000037460"/>
    </source>
</evidence>
<dbReference type="PROSITE" id="PS50948">
    <property type="entry name" value="PAN"/>
    <property type="match status" value="1"/>
</dbReference>
<keyword evidence="10" id="KW-0326">Glycosidase</keyword>
<sequence length="685" mass="73126">MGDEFYRKGANVQLGPGVCLARVPRNGRNFEYISGEDPYLGYVMVQPAIEGIQSEGVVANAKHWVMNNQETDRTEGDMEVDERTRFEMYYPPFEGAIAAKVGSFMCSYNKINAQSVPGTGWSCENPETLQRDLKDRLGFKGWVMSDWGATHSMSIVAGLDQEMPGSDFMGDSNIAKAVADGSVPLSRVDDAAKRILTPLFAVGAFDKNNTNTQENNVTSAAHQALARTLAARSIVLLQNEQSTLPLVAATAPLKVALIGLTAMKPVVAGGGSGYVSASYRPAPYDAILAKMGLVPPPSPPPQPANCSEKQYEAGFDYRNTDDQTAAGADSVDQCCTLCGTRTSPTMCNYFSFQKSQKMCWMKSSNHGRIADDDVISGGCRSSPPTPVPPACNPSGTKCVYYDDGSDAERAARTAALADVAIVFVSTSSSEGGDRASLSFDGNADELVAKVAASGVARTVVAGVAPGAVLTPWRHSVQAITLGFMPGQEYGNALADVLFGDVNPSAKLPITLPLLENDVNFTQSDWPGTGSGMQRVATYSEKLLVGYRWYDAHGVTPAFPFGHGLSYSTFALTNLQVTRSGGTADPLFSVSVLVENTGTWVGTATPQLYLTFPEAAGEPPFQLKGFKTVVLAPSKLENVTFMLDQRSRSIWDVQTIRWAEVVGTFGVTVGLSSRDPRALKGSFSVA</sequence>
<dbReference type="SMART" id="SM01217">
    <property type="entry name" value="Fn3_like"/>
    <property type="match status" value="1"/>
</dbReference>
<keyword evidence="6" id="KW-0732">Signal</keyword>
<evidence type="ECO:0000256" key="14">
    <source>
        <dbReference type="ARBA" id="ARBA00041601"/>
    </source>
</evidence>
<dbReference type="InterPro" id="IPR013783">
    <property type="entry name" value="Ig-like_fold"/>
</dbReference>
<dbReference type="GO" id="GO:0009251">
    <property type="term" value="P:glucan catabolic process"/>
    <property type="evidence" value="ECO:0007669"/>
    <property type="project" value="TreeGrafter"/>
</dbReference>
<dbReference type="InterPro" id="IPR000177">
    <property type="entry name" value="Apple"/>
</dbReference>
<evidence type="ECO:0000259" key="16">
    <source>
        <dbReference type="PROSITE" id="PS50948"/>
    </source>
</evidence>
<dbReference type="InterPro" id="IPR017853">
    <property type="entry name" value="GH"/>
</dbReference>
<dbReference type="Pfam" id="PF14310">
    <property type="entry name" value="Fn3-like"/>
    <property type="match status" value="1"/>
</dbReference>
<keyword evidence="7" id="KW-0677">Repeat</keyword>
<dbReference type="EC" id="3.2.1.21" evidence="4"/>
<evidence type="ECO:0000256" key="13">
    <source>
        <dbReference type="ARBA" id="ARBA00041276"/>
    </source>
</evidence>
<dbReference type="PANTHER" id="PTHR42715">
    <property type="entry name" value="BETA-GLUCOSIDASE"/>
    <property type="match status" value="1"/>
</dbReference>
<keyword evidence="8 17" id="KW-0378">Hydrolase</keyword>
<evidence type="ECO:0000256" key="5">
    <source>
        <dbReference type="ARBA" id="ARBA00022525"/>
    </source>
</evidence>
<dbReference type="InterPro" id="IPR002772">
    <property type="entry name" value="Glyco_hydro_3_C"/>
</dbReference>
<evidence type="ECO:0000256" key="15">
    <source>
        <dbReference type="ARBA" id="ARBA00041808"/>
    </source>
</evidence>
<evidence type="ECO:0000313" key="17">
    <source>
        <dbReference type="EMBL" id="KOO25934.1"/>
    </source>
</evidence>
<dbReference type="GO" id="GO:0005576">
    <property type="term" value="C:extracellular region"/>
    <property type="evidence" value="ECO:0007669"/>
    <property type="project" value="UniProtKB-SubCell"/>
</dbReference>
<accession>A0A0M0JH75</accession>
<gene>
    <name evidence="17" type="ORF">Ctob_004483</name>
</gene>
<dbReference type="SUPFAM" id="SSF51445">
    <property type="entry name" value="(Trans)glycosidases"/>
    <property type="match status" value="1"/>
</dbReference>
<evidence type="ECO:0000256" key="10">
    <source>
        <dbReference type="ARBA" id="ARBA00023295"/>
    </source>
</evidence>
<comment type="similarity">
    <text evidence="3">Belongs to the glycosyl hydrolase 3 family.</text>
</comment>
<proteinExistence type="inferred from homology"/>
<evidence type="ECO:0000256" key="3">
    <source>
        <dbReference type="ARBA" id="ARBA00005336"/>
    </source>
</evidence>
<evidence type="ECO:0000256" key="1">
    <source>
        <dbReference type="ARBA" id="ARBA00000448"/>
    </source>
</evidence>
<dbReference type="Gene3D" id="3.40.50.1700">
    <property type="entry name" value="Glycoside hydrolase family 3 C-terminal domain"/>
    <property type="match status" value="2"/>
</dbReference>
<keyword evidence="5" id="KW-0964">Secreted</keyword>
<reference evidence="18" key="1">
    <citation type="journal article" date="2015" name="PLoS Genet.">
        <title>Genome Sequence and Transcriptome Analyses of Chrysochromulina tobin: Metabolic Tools for Enhanced Algal Fitness in the Prominent Order Prymnesiales (Haptophyceae).</title>
        <authorList>
            <person name="Hovde B.T."/>
            <person name="Deodato C.R."/>
            <person name="Hunsperger H.M."/>
            <person name="Ryken S.A."/>
            <person name="Yost W."/>
            <person name="Jha R.K."/>
            <person name="Patterson J."/>
            <person name="Monnat R.J. Jr."/>
            <person name="Barlow S.B."/>
            <person name="Starkenburg S.R."/>
            <person name="Cattolico R.A."/>
        </authorList>
    </citation>
    <scope>NUCLEOTIDE SEQUENCE</scope>
    <source>
        <strain evidence="18">CCMP291</strain>
    </source>
</reference>
<keyword evidence="18" id="KW-1185">Reference proteome</keyword>
<evidence type="ECO:0000256" key="7">
    <source>
        <dbReference type="ARBA" id="ARBA00022737"/>
    </source>
</evidence>
<comment type="subcellular location">
    <subcellularLocation>
        <location evidence="2">Secreted</location>
    </subcellularLocation>
</comment>
<dbReference type="InterPro" id="IPR001764">
    <property type="entry name" value="Glyco_hydro_3_N"/>
</dbReference>
<organism evidence="17 18">
    <name type="scientific">Chrysochromulina tobinii</name>
    <dbReference type="NCBI Taxonomy" id="1460289"/>
    <lineage>
        <taxon>Eukaryota</taxon>
        <taxon>Haptista</taxon>
        <taxon>Haptophyta</taxon>
        <taxon>Prymnesiophyceae</taxon>
        <taxon>Prymnesiales</taxon>
        <taxon>Chrysochromulinaceae</taxon>
        <taxon>Chrysochromulina</taxon>
    </lineage>
</organism>
<dbReference type="InterPro" id="IPR036881">
    <property type="entry name" value="Glyco_hydro_3_C_sf"/>
</dbReference>
<evidence type="ECO:0000256" key="6">
    <source>
        <dbReference type="ARBA" id="ARBA00022729"/>
    </source>
</evidence>
<comment type="catalytic activity">
    <reaction evidence="1">
        <text>Hydrolysis of terminal, non-reducing beta-D-glucosyl residues with release of beta-D-glucose.</text>
        <dbReference type="EC" id="3.2.1.21"/>
    </reaction>
</comment>
<evidence type="ECO:0000256" key="9">
    <source>
        <dbReference type="ARBA" id="ARBA00023157"/>
    </source>
</evidence>
<dbReference type="InterPro" id="IPR050288">
    <property type="entry name" value="Cellulose_deg_GH3"/>
</dbReference>
<evidence type="ECO:0000256" key="2">
    <source>
        <dbReference type="ARBA" id="ARBA00004613"/>
    </source>
</evidence>
<evidence type="ECO:0000256" key="12">
    <source>
        <dbReference type="ARBA" id="ARBA00039579"/>
    </source>
</evidence>
<dbReference type="Gene3D" id="3.20.20.300">
    <property type="entry name" value="Glycoside hydrolase, family 3, N-terminal domain"/>
    <property type="match status" value="2"/>
</dbReference>
<evidence type="ECO:0000256" key="4">
    <source>
        <dbReference type="ARBA" id="ARBA00012744"/>
    </source>
</evidence>
<comment type="function">
    <text evidence="11">Beta-glucosidases are one of a number of cellulolytic enzymes involved in the degradation of cellulosic biomass. Catalyzes the last step releasing glucose from the inhibitory cellobiose.</text>
</comment>
<dbReference type="Pfam" id="PF00933">
    <property type="entry name" value="Glyco_hydro_3"/>
    <property type="match status" value="1"/>
</dbReference>
<dbReference type="Gene3D" id="3.50.4.10">
    <property type="entry name" value="Hepatocyte Growth Factor"/>
    <property type="match status" value="1"/>
</dbReference>
<dbReference type="PRINTS" id="PR00133">
    <property type="entry name" value="GLHYDRLASE3"/>
</dbReference>
<dbReference type="SUPFAM" id="SSF52279">
    <property type="entry name" value="Beta-D-glucan exohydrolase, C-terminal domain"/>
    <property type="match status" value="1"/>
</dbReference>
<evidence type="ECO:0000256" key="8">
    <source>
        <dbReference type="ARBA" id="ARBA00022801"/>
    </source>
</evidence>
<evidence type="ECO:0000256" key="11">
    <source>
        <dbReference type="ARBA" id="ARBA00024983"/>
    </source>
</evidence>
<dbReference type="OrthoDB" id="416222at2759"/>
<comment type="caution">
    <text evidence="17">The sequence shown here is derived from an EMBL/GenBank/DDBJ whole genome shotgun (WGS) entry which is preliminary data.</text>
</comment>
<dbReference type="InterPro" id="IPR003609">
    <property type="entry name" value="Pan_app"/>
</dbReference>
<dbReference type="Gene3D" id="2.60.40.10">
    <property type="entry name" value="Immunoglobulins"/>
    <property type="match status" value="1"/>
</dbReference>
<dbReference type="GO" id="GO:0006508">
    <property type="term" value="P:proteolysis"/>
    <property type="evidence" value="ECO:0007669"/>
    <property type="project" value="InterPro"/>
</dbReference>
<dbReference type="SMART" id="SM00223">
    <property type="entry name" value="APPLE"/>
    <property type="match status" value="1"/>
</dbReference>
<feature type="domain" description="Apple" evidence="16">
    <location>
        <begin position="306"/>
        <end position="379"/>
    </location>
</feature>
<dbReference type="Pfam" id="PF01915">
    <property type="entry name" value="Glyco_hydro_3_C"/>
    <property type="match status" value="1"/>
</dbReference>
<protein>
    <recommendedName>
        <fullName evidence="12">Probable beta-glucosidase G</fullName>
        <ecNumber evidence="4">3.2.1.21</ecNumber>
    </recommendedName>
    <alternativeName>
        <fullName evidence="13">Beta-D-glucoside glucohydrolase G</fullName>
    </alternativeName>
    <alternativeName>
        <fullName evidence="14">Cellobiase G</fullName>
    </alternativeName>
    <alternativeName>
        <fullName evidence="15">Gentiobiase G</fullName>
    </alternativeName>
</protein>